<evidence type="ECO:0000256" key="6">
    <source>
        <dbReference type="ARBA" id="ARBA00022989"/>
    </source>
</evidence>
<feature type="transmembrane region" description="Helical" evidence="8">
    <location>
        <begin position="14"/>
        <end position="36"/>
    </location>
</feature>
<keyword evidence="7 8" id="KW-0472">Membrane</keyword>
<comment type="function">
    <text evidence="8">Claudins function as major constituents of the tight junction complexes that regulate the permeability of epithelia.</text>
</comment>
<feature type="transmembrane region" description="Helical" evidence="8">
    <location>
        <begin position="81"/>
        <end position="104"/>
    </location>
</feature>
<keyword evidence="5 8" id="KW-0965">Cell junction</keyword>
<dbReference type="GO" id="GO:0005198">
    <property type="term" value="F:structural molecule activity"/>
    <property type="evidence" value="ECO:0007669"/>
    <property type="project" value="InterPro"/>
</dbReference>
<dbReference type="STRING" id="30732.ENSOMEP00000025645"/>
<dbReference type="PANTHER" id="PTHR12002">
    <property type="entry name" value="CLAUDIN"/>
    <property type="match status" value="1"/>
</dbReference>
<comment type="subcellular location">
    <subcellularLocation>
        <location evidence="8">Cell junction</location>
        <location evidence="8">Tight junction</location>
    </subcellularLocation>
    <subcellularLocation>
        <location evidence="8">Cell membrane</location>
        <topology evidence="8">Multi-pass membrane protein</topology>
    </subcellularLocation>
</comment>
<evidence type="ECO:0000256" key="4">
    <source>
        <dbReference type="ARBA" id="ARBA00022692"/>
    </source>
</evidence>
<evidence type="ECO:0000256" key="3">
    <source>
        <dbReference type="ARBA" id="ARBA00022475"/>
    </source>
</evidence>
<dbReference type="GO" id="GO:0005923">
    <property type="term" value="C:bicellular tight junction"/>
    <property type="evidence" value="ECO:0007669"/>
    <property type="project" value="UniProtKB-SubCell"/>
</dbReference>
<dbReference type="InterPro" id="IPR006187">
    <property type="entry name" value="Claudin"/>
</dbReference>
<keyword evidence="10" id="KW-1185">Reference proteome</keyword>
<dbReference type="PROSITE" id="PS01346">
    <property type="entry name" value="CLAUDIN"/>
    <property type="match status" value="1"/>
</dbReference>
<evidence type="ECO:0000256" key="5">
    <source>
        <dbReference type="ARBA" id="ARBA00022949"/>
    </source>
</evidence>
<proteinExistence type="inferred from homology"/>
<reference evidence="9" key="2">
    <citation type="submission" date="2025-09" db="UniProtKB">
        <authorList>
            <consortium name="Ensembl"/>
        </authorList>
    </citation>
    <scope>IDENTIFICATION</scope>
</reference>
<dbReference type="GeneTree" id="ENSGT00940000164897"/>
<name>A0A3B3D8D6_ORYME</name>
<organism evidence="9 10">
    <name type="scientific">Oryzias melastigma</name>
    <name type="common">Marine medaka</name>
    <dbReference type="NCBI Taxonomy" id="30732"/>
    <lineage>
        <taxon>Eukaryota</taxon>
        <taxon>Metazoa</taxon>
        <taxon>Chordata</taxon>
        <taxon>Craniata</taxon>
        <taxon>Vertebrata</taxon>
        <taxon>Euteleostomi</taxon>
        <taxon>Actinopterygii</taxon>
        <taxon>Neopterygii</taxon>
        <taxon>Teleostei</taxon>
        <taxon>Neoteleostei</taxon>
        <taxon>Acanthomorphata</taxon>
        <taxon>Ovalentaria</taxon>
        <taxon>Atherinomorphae</taxon>
        <taxon>Beloniformes</taxon>
        <taxon>Adrianichthyidae</taxon>
        <taxon>Oryziinae</taxon>
        <taxon>Oryzias</taxon>
    </lineage>
</organism>
<evidence type="ECO:0000256" key="8">
    <source>
        <dbReference type="RuleBase" id="RU060637"/>
    </source>
</evidence>
<evidence type="ECO:0000313" key="10">
    <source>
        <dbReference type="Proteomes" id="UP000261560"/>
    </source>
</evidence>
<evidence type="ECO:0000256" key="7">
    <source>
        <dbReference type="ARBA" id="ARBA00023136"/>
    </source>
</evidence>
<dbReference type="PRINTS" id="PR01077">
    <property type="entry name" value="CLAUDIN"/>
</dbReference>
<evidence type="ECO:0000313" key="9">
    <source>
        <dbReference type="Ensembl" id="ENSOMEP00000025645.1"/>
    </source>
</evidence>
<dbReference type="OMA" id="INSCCRK"/>
<dbReference type="Pfam" id="PF00822">
    <property type="entry name" value="PMP22_Claudin"/>
    <property type="match status" value="1"/>
</dbReference>
<accession>A0A3B3D8D6</accession>
<dbReference type="AlphaFoldDB" id="A0A3B3D8D6"/>
<keyword evidence="4 8" id="KW-0812">Transmembrane</keyword>
<dbReference type="Ensembl" id="ENSOMET00000006617.1">
    <property type="protein sequence ID" value="ENSOMEP00000025645.1"/>
    <property type="gene ID" value="ENSOMEG00000006993.1"/>
</dbReference>
<dbReference type="PaxDb" id="30732-ENSOMEP00000025645"/>
<evidence type="ECO:0000256" key="1">
    <source>
        <dbReference type="ARBA" id="ARBA00008295"/>
    </source>
</evidence>
<keyword evidence="3 8" id="KW-1003">Cell membrane</keyword>
<dbReference type="InterPro" id="IPR004031">
    <property type="entry name" value="PMP22/EMP/MP20/Claudin"/>
</dbReference>
<dbReference type="GO" id="GO:0005886">
    <property type="term" value="C:plasma membrane"/>
    <property type="evidence" value="ECO:0007669"/>
    <property type="project" value="UniProtKB-SubCell"/>
</dbReference>
<keyword evidence="2 8" id="KW-0796">Tight junction</keyword>
<dbReference type="Gene3D" id="1.20.140.150">
    <property type="match status" value="1"/>
</dbReference>
<feature type="transmembrane region" description="Helical" evidence="8">
    <location>
        <begin position="125"/>
        <end position="150"/>
    </location>
</feature>
<comment type="similarity">
    <text evidence="1 8">Belongs to the claudin family.</text>
</comment>
<reference evidence="9" key="1">
    <citation type="submission" date="2025-08" db="UniProtKB">
        <authorList>
            <consortium name="Ensembl"/>
        </authorList>
    </citation>
    <scope>IDENTIFICATION</scope>
</reference>
<sequence>MSLMDPVSQVLEQLGVLMSVVAWLCSLTTSLIPSWLSFSTDLLPAETFQLGLWRTCVLQDLGLQECRPYNNLLGMPRNIKLARILVCGSLGLGLMGLLLAVPGLDLVNGCWHHLEKQSCKRTLKAAGGSLCLISGLLDLVSVSHIAHMAVVQFFDETVPDVVPRWDFGDALFWGWTAGVLHLGAGVLLLTSCLNLDTHNRNLPVGISLVQLQETRHRARTRTEYV</sequence>
<evidence type="ECO:0000256" key="2">
    <source>
        <dbReference type="ARBA" id="ARBA00022427"/>
    </source>
</evidence>
<keyword evidence="6 8" id="KW-1133">Transmembrane helix</keyword>
<feature type="transmembrane region" description="Helical" evidence="8">
    <location>
        <begin position="170"/>
        <end position="190"/>
    </location>
</feature>
<dbReference type="Proteomes" id="UP000261560">
    <property type="component" value="Unplaced"/>
</dbReference>
<protein>
    <recommendedName>
        <fullName evidence="8">Claudin</fullName>
    </recommendedName>
</protein>
<dbReference type="InterPro" id="IPR017974">
    <property type="entry name" value="Claudin_CS"/>
</dbReference>